<evidence type="ECO:0000313" key="3">
    <source>
        <dbReference type="Proteomes" id="UP001151760"/>
    </source>
</evidence>
<comment type="caution">
    <text evidence="2">The sequence shown here is derived from an EMBL/GenBank/DDBJ whole genome shotgun (WGS) entry which is preliminary data.</text>
</comment>
<keyword evidence="3" id="KW-1185">Reference proteome</keyword>
<protein>
    <recommendedName>
        <fullName evidence="4">PiggyBac transposable element-derived protein domain-containing protein</fullName>
    </recommendedName>
</protein>
<feature type="compositionally biased region" description="Low complexity" evidence="1">
    <location>
        <begin position="39"/>
        <end position="64"/>
    </location>
</feature>
<gene>
    <name evidence="2" type="ORF">Tco_0629961</name>
</gene>
<reference evidence="2" key="2">
    <citation type="submission" date="2022-01" db="EMBL/GenBank/DDBJ databases">
        <authorList>
            <person name="Yamashiro T."/>
            <person name="Shiraishi A."/>
            <person name="Satake H."/>
            <person name="Nakayama K."/>
        </authorList>
    </citation>
    <scope>NUCLEOTIDE SEQUENCE</scope>
</reference>
<dbReference type="Proteomes" id="UP001151760">
    <property type="component" value="Unassembled WGS sequence"/>
</dbReference>
<name>A0ABQ4WUP5_9ASTR</name>
<proteinExistence type="predicted"/>
<reference evidence="2" key="1">
    <citation type="journal article" date="2022" name="Int. J. Mol. Sci.">
        <title>Draft Genome of Tanacetum Coccineum: Genomic Comparison of Closely Related Tanacetum-Family Plants.</title>
        <authorList>
            <person name="Yamashiro T."/>
            <person name="Shiraishi A."/>
            <person name="Nakayama K."/>
            <person name="Satake H."/>
        </authorList>
    </citation>
    <scope>NUCLEOTIDE SEQUENCE</scope>
</reference>
<evidence type="ECO:0008006" key="4">
    <source>
        <dbReference type="Google" id="ProtNLM"/>
    </source>
</evidence>
<dbReference type="EMBL" id="BQNB010008947">
    <property type="protein sequence ID" value="GJS56599.1"/>
    <property type="molecule type" value="Genomic_DNA"/>
</dbReference>
<evidence type="ECO:0000256" key="1">
    <source>
        <dbReference type="SAM" id="MobiDB-lite"/>
    </source>
</evidence>
<accession>A0ABQ4WUP5</accession>
<organism evidence="2 3">
    <name type="scientific">Tanacetum coccineum</name>
    <dbReference type="NCBI Taxonomy" id="301880"/>
    <lineage>
        <taxon>Eukaryota</taxon>
        <taxon>Viridiplantae</taxon>
        <taxon>Streptophyta</taxon>
        <taxon>Embryophyta</taxon>
        <taxon>Tracheophyta</taxon>
        <taxon>Spermatophyta</taxon>
        <taxon>Magnoliopsida</taxon>
        <taxon>eudicotyledons</taxon>
        <taxon>Gunneridae</taxon>
        <taxon>Pentapetalae</taxon>
        <taxon>asterids</taxon>
        <taxon>campanulids</taxon>
        <taxon>Asterales</taxon>
        <taxon>Asteraceae</taxon>
        <taxon>Asteroideae</taxon>
        <taxon>Anthemideae</taxon>
        <taxon>Anthemidinae</taxon>
        <taxon>Tanacetum</taxon>
    </lineage>
</organism>
<evidence type="ECO:0000313" key="2">
    <source>
        <dbReference type="EMBL" id="GJS56599.1"/>
    </source>
</evidence>
<feature type="region of interest" description="Disordered" evidence="1">
    <location>
        <begin position="27"/>
        <end position="139"/>
    </location>
</feature>
<sequence>MTKSKSFNKSPKHRALYHALMELILEDKNAMDKGRQRTSKGTETSKNTSTSKDSSKGKTLTTSSKSRKSAKDQVEEPIFMQDSDYAKHDDAEFDNTDMPMDHGEYLGKTNEQPNDEAVPKNDWYKKSRSGTSPDLGWNEGKLVDDGPEQSWLNDLAKATKPPFTFDELMHTPIDFYAFAMNRLKIDKLTKEHLVGPNNPKGRHYPYDLTKPVLVQMSSQGHQIVLTDFFCNNNLEYLRGGSNDKKNIASTTKYKAARNELKDIEDMVPNIWSTVKLGVESYQKKHNLTKPRTQDADMSRRPAYTTLSNPQGVIYEDKLK</sequence>
<feature type="region of interest" description="Disordered" evidence="1">
    <location>
        <begin position="286"/>
        <end position="306"/>
    </location>
</feature>